<organism evidence="2 3">
    <name type="scientific">Nonomuraea rosea</name>
    <dbReference type="NCBI Taxonomy" id="638574"/>
    <lineage>
        <taxon>Bacteria</taxon>
        <taxon>Bacillati</taxon>
        <taxon>Actinomycetota</taxon>
        <taxon>Actinomycetes</taxon>
        <taxon>Streptosporangiales</taxon>
        <taxon>Streptosporangiaceae</taxon>
        <taxon>Nonomuraea</taxon>
    </lineage>
</organism>
<protein>
    <submittedName>
        <fullName evidence="2">Uncharacterized protein</fullName>
    </submittedName>
</protein>
<dbReference type="Proteomes" id="UP001500630">
    <property type="component" value="Unassembled WGS sequence"/>
</dbReference>
<keyword evidence="3" id="KW-1185">Reference proteome</keyword>
<evidence type="ECO:0000313" key="2">
    <source>
        <dbReference type="EMBL" id="GAA3578079.1"/>
    </source>
</evidence>
<gene>
    <name evidence="2" type="ORF">GCM10022419_069360</name>
</gene>
<reference evidence="3" key="1">
    <citation type="journal article" date="2019" name="Int. J. Syst. Evol. Microbiol.">
        <title>The Global Catalogue of Microorganisms (GCM) 10K type strain sequencing project: providing services to taxonomists for standard genome sequencing and annotation.</title>
        <authorList>
            <consortium name="The Broad Institute Genomics Platform"/>
            <consortium name="The Broad Institute Genome Sequencing Center for Infectious Disease"/>
            <person name="Wu L."/>
            <person name="Ma J."/>
        </authorList>
    </citation>
    <scope>NUCLEOTIDE SEQUENCE [LARGE SCALE GENOMIC DNA]</scope>
    <source>
        <strain evidence="3">JCM 17326</strain>
    </source>
</reference>
<accession>A0ABP6Y7J4</accession>
<evidence type="ECO:0000313" key="3">
    <source>
        <dbReference type="Proteomes" id="UP001500630"/>
    </source>
</evidence>
<feature type="region of interest" description="Disordered" evidence="1">
    <location>
        <begin position="73"/>
        <end position="121"/>
    </location>
</feature>
<feature type="compositionally biased region" description="Polar residues" evidence="1">
    <location>
        <begin position="20"/>
        <end position="36"/>
    </location>
</feature>
<comment type="caution">
    <text evidence="2">The sequence shown here is derived from an EMBL/GenBank/DDBJ whole genome shotgun (WGS) entry which is preliminary data.</text>
</comment>
<feature type="region of interest" description="Disordered" evidence="1">
    <location>
        <begin position="1"/>
        <end position="60"/>
    </location>
</feature>
<evidence type="ECO:0000256" key="1">
    <source>
        <dbReference type="SAM" id="MobiDB-lite"/>
    </source>
</evidence>
<name>A0ABP6Y7J4_9ACTN</name>
<dbReference type="EMBL" id="BAABDQ010000017">
    <property type="protein sequence ID" value="GAA3578079.1"/>
    <property type="molecule type" value="Genomic_DNA"/>
</dbReference>
<sequence length="121" mass="13000">MDSDMSTIRPAHASAAARRTGSTCRSTPMSRTSSEPVSAMPGAPSNPVPPTTSEIPNDRASMTLKLSIRCLRRSSTAAMPPAPQKGTSHWNPPMERATPKSIIKHRPSQPTIAISLSRRIQ</sequence>
<proteinExistence type="predicted"/>